<dbReference type="InterPro" id="IPR011650">
    <property type="entry name" value="Peptidase_M20_dimer"/>
</dbReference>
<evidence type="ECO:0000313" key="5">
    <source>
        <dbReference type="Proteomes" id="UP000249082"/>
    </source>
</evidence>
<dbReference type="GO" id="GO:0016805">
    <property type="term" value="F:dipeptidase activity"/>
    <property type="evidence" value="ECO:0007669"/>
    <property type="project" value="TreeGrafter"/>
</dbReference>
<name>A0A2W5QRZ9_9SPHN</name>
<accession>A0A2W5QRZ9</accession>
<dbReference type="GO" id="GO:0071713">
    <property type="term" value="F:para-aminobenzoyl-glutamate hydrolase activity"/>
    <property type="evidence" value="ECO:0007669"/>
    <property type="project" value="TreeGrafter"/>
</dbReference>
<dbReference type="Proteomes" id="UP000249082">
    <property type="component" value="Unassembled WGS sequence"/>
</dbReference>
<dbReference type="InterPro" id="IPR036264">
    <property type="entry name" value="Bact_exopeptidase_dim_dom"/>
</dbReference>
<feature type="domain" description="Peptidase M20 dimerisation" evidence="3">
    <location>
        <begin position="211"/>
        <end position="304"/>
    </location>
</feature>
<dbReference type="PANTHER" id="PTHR30575:SF0">
    <property type="entry name" value="XAA-ARG DIPEPTIDASE"/>
    <property type="match status" value="1"/>
</dbReference>
<sequence>MKSLVRTALFLLAASASAPALAGPLAEADRTAIMADVDRGAATMSRNALQIWSWAEVGFQETKSSGLLQKELKSAGFQVTPGVAGMPTAFVASFKTGEGPVIGILAEFDALPGLAQAAEPERHALDGIAGHACGHNLFGAASIAAAIAAKNWMVAHGIKGELRVYGAPAEEGGSGKVFLVRSGLTKDVSAMLHWHAGDGYSAMQGHALANVSAKFRFHGLASHAAAAPERGRSALDAVEAMDAMVNMMREHVPQETRIHYVITDGGKAPNVVPDTAEVYYYVRHPDQQQVADIMERVKKAAEGAALGTGTTVEYNQIGGTFDLLPNDTLGHVMYENLKQVPLPSYTPQEQAFIDKISATLPKGGRKRATGVEPYSSGEIMSASTDVGDVSYTTPTAGLSAGTWAPGTPPHSWQAVAASGNSVGTKGAEVAAKALALTAAQLFQSPDTLAAAKAELDERRGPDFVYRSLLGDKPPSLDYRKPANGAGAKD</sequence>
<evidence type="ECO:0000259" key="3">
    <source>
        <dbReference type="Pfam" id="PF07687"/>
    </source>
</evidence>
<keyword evidence="2" id="KW-0732">Signal</keyword>
<feature type="chain" id="PRO_5016180307" evidence="2">
    <location>
        <begin position="23"/>
        <end position="489"/>
    </location>
</feature>
<feature type="region of interest" description="Disordered" evidence="1">
    <location>
        <begin position="464"/>
        <end position="489"/>
    </location>
</feature>
<keyword evidence="4" id="KW-0378">Hydrolase</keyword>
<dbReference type="GO" id="GO:0046657">
    <property type="term" value="P:folic acid catabolic process"/>
    <property type="evidence" value="ECO:0007669"/>
    <property type="project" value="TreeGrafter"/>
</dbReference>
<dbReference type="Gene3D" id="3.30.70.360">
    <property type="match status" value="1"/>
</dbReference>
<dbReference type="SUPFAM" id="SSF55031">
    <property type="entry name" value="Bacterial exopeptidase dimerisation domain"/>
    <property type="match status" value="1"/>
</dbReference>
<dbReference type="NCBIfam" id="TIGR01891">
    <property type="entry name" value="amidohydrolases"/>
    <property type="match status" value="1"/>
</dbReference>
<protein>
    <submittedName>
        <fullName evidence="4">Amidohydrolase</fullName>
    </submittedName>
</protein>
<dbReference type="InterPro" id="IPR017439">
    <property type="entry name" value="Amidohydrolase"/>
</dbReference>
<evidence type="ECO:0000256" key="2">
    <source>
        <dbReference type="SAM" id="SignalP"/>
    </source>
</evidence>
<dbReference type="PANTHER" id="PTHR30575">
    <property type="entry name" value="PEPTIDASE M20"/>
    <property type="match status" value="1"/>
</dbReference>
<dbReference type="SUPFAM" id="SSF53187">
    <property type="entry name" value="Zn-dependent exopeptidases"/>
    <property type="match status" value="1"/>
</dbReference>
<gene>
    <name evidence="4" type="ORF">DI555_00965</name>
</gene>
<dbReference type="FunFam" id="3.30.70.360:FF:000004">
    <property type="entry name" value="Peptidase M20 domain-containing protein 2"/>
    <property type="match status" value="1"/>
</dbReference>
<dbReference type="PIRSF" id="PIRSF037227">
    <property type="entry name" value="Aminobenzoyl-glu_utiliz_pB"/>
    <property type="match status" value="1"/>
</dbReference>
<dbReference type="AlphaFoldDB" id="A0A2W5QRZ9"/>
<organism evidence="4 5">
    <name type="scientific">Novosphingobium pentaromativorans</name>
    <dbReference type="NCBI Taxonomy" id="205844"/>
    <lineage>
        <taxon>Bacteria</taxon>
        <taxon>Pseudomonadati</taxon>
        <taxon>Pseudomonadota</taxon>
        <taxon>Alphaproteobacteria</taxon>
        <taxon>Sphingomonadales</taxon>
        <taxon>Sphingomonadaceae</taxon>
        <taxon>Novosphingobium</taxon>
    </lineage>
</organism>
<dbReference type="InterPro" id="IPR017145">
    <property type="entry name" value="Aminobenzoyl-glu_utiliz_pB"/>
</dbReference>
<dbReference type="Gene3D" id="3.40.630.10">
    <property type="entry name" value="Zn peptidases"/>
    <property type="match status" value="1"/>
</dbReference>
<reference evidence="4 5" key="1">
    <citation type="submission" date="2017-08" db="EMBL/GenBank/DDBJ databases">
        <title>Infants hospitalized years apart are colonized by the same room-sourced microbial strains.</title>
        <authorList>
            <person name="Brooks B."/>
            <person name="Olm M.R."/>
            <person name="Firek B.A."/>
            <person name="Baker R."/>
            <person name="Thomas B.C."/>
            <person name="Morowitz M.J."/>
            <person name="Banfield J.F."/>
        </authorList>
    </citation>
    <scope>NUCLEOTIDE SEQUENCE [LARGE SCALE GENOMIC DNA]</scope>
    <source>
        <strain evidence="4">S2_005_002_R2_33</strain>
    </source>
</reference>
<dbReference type="Pfam" id="PF07687">
    <property type="entry name" value="M20_dimer"/>
    <property type="match status" value="1"/>
</dbReference>
<proteinExistence type="predicted"/>
<feature type="signal peptide" evidence="2">
    <location>
        <begin position="1"/>
        <end position="22"/>
    </location>
</feature>
<evidence type="ECO:0000313" key="4">
    <source>
        <dbReference type="EMBL" id="PZQ57533.1"/>
    </source>
</evidence>
<comment type="caution">
    <text evidence="4">The sequence shown here is derived from an EMBL/GenBank/DDBJ whole genome shotgun (WGS) entry which is preliminary data.</text>
</comment>
<dbReference type="GO" id="GO:0005737">
    <property type="term" value="C:cytoplasm"/>
    <property type="evidence" value="ECO:0007669"/>
    <property type="project" value="TreeGrafter"/>
</dbReference>
<dbReference type="EMBL" id="QFPX01000001">
    <property type="protein sequence ID" value="PZQ57533.1"/>
    <property type="molecule type" value="Genomic_DNA"/>
</dbReference>
<dbReference type="InterPro" id="IPR052030">
    <property type="entry name" value="Peptidase_M20/M20A_hydrolases"/>
</dbReference>
<evidence type="ECO:0000256" key="1">
    <source>
        <dbReference type="SAM" id="MobiDB-lite"/>
    </source>
</evidence>